<reference evidence="3" key="1">
    <citation type="submission" date="2017-05" db="EMBL/GenBank/DDBJ databases">
        <authorList>
            <person name="Sung H."/>
        </authorList>
    </citation>
    <scope>NUCLEOTIDE SEQUENCE [LARGE SCALE GENOMIC DNA]</scope>
    <source>
        <strain evidence="3">AMac2203</strain>
    </source>
</reference>
<sequence length="114" mass="12404">MIKKILMLALSLGLLSACNEPETVVTVDIDQQQLCEVSHWQKDASALVCKAGQKILYLPSSVENEQLPVLFAAVNCDHRFSIALTKAGVACIYTPLSMSKAEARDAIGKDEIIK</sequence>
<keyword evidence="1" id="KW-0732">Signal</keyword>
<dbReference type="KEGG" id="ocm:CBP12_03975"/>
<accession>A0A1Y0CVT7</accession>
<protein>
    <recommendedName>
        <fullName evidence="4">Lipoprotein</fullName>
    </recommendedName>
</protein>
<dbReference type="OrthoDB" id="7064820at2"/>
<dbReference type="RefSeq" id="WP_086963174.1">
    <property type="nucleotide sequence ID" value="NZ_CP021376.1"/>
</dbReference>
<dbReference type="Proteomes" id="UP000243793">
    <property type="component" value="Chromosome"/>
</dbReference>
<name>A0A1Y0CVT7_9GAMM</name>
<keyword evidence="3" id="KW-1185">Reference proteome</keyword>
<dbReference type="PROSITE" id="PS51257">
    <property type="entry name" value="PROKAR_LIPOPROTEIN"/>
    <property type="match status" value="1"/>
</dbReference>
<dbReference type="EMBL" id="CP021376">
    <property type="protein sequence ID" value="ART79412.1"/>
    <property type="molecule type" value="Genomic_DNA"/>
</dbReference>
<proteinExistence type="predicted"/>
<gene>
    <name evidence="2" type="ORF">CBP12_03975</name>
</gene>
<evidence type="ECO:0000313" key="2">
    <source>
        <dbReference type="EMBL" id="ART79412.1"/>
    </source>
</evidence>
<feature type="signal peptide" evidence="1">
    <location>
        <begin position="1"/>
        <end position="19"/>
    </location>
</feature>
<dbReference type="AlphaFoldDB" id="A0A1Y0CVT7"/>
<feature type="chain" id="PRO_5012665796" description="Lipoprotein" evidence="1">
    <location>
        <begin position="20"/>
        <end position="114"/>
    </location>
</feature>
<evidence type="ECO:0008006" key="4">
    <source>
        <dbReference type="Google" id="ProtNLM"/>
    </source>
</evidence>
<organism evidence="2 3">
    <name type="scientific">Oceanisphaera avium</name>
    <dbReference type="NCBI Taxonomy" id="1903694"/>
    <lineage>
        <taxon>Bacteria</taxon>
        <taxon>Pseudomonadati</taxon>
        <taxon>Pseudomonadota</taxon>
        <taxon>Gammaproteobacteria</taxon>
        <taxon>Aeromonadales</taxon>
        <taxon>Aeromonadaceae</taxon>
        <taxon>Oceanisphaera</taxon>
    </lineage>
</organism>
<evidence type="ECO:0000256" key="1">
    <source>
        <dbReference type="SAM" id="SignalP"/>
    </source>
</evidence>
<evidence type="ECO:0000313" key="3">
    <source>
        <dbReference type="Proteomes" id="UP000243793"/>
    </source>
</evidence>